<evidence type="ECO:0008006" key="4">
    <source>
        <dbReference type="Google" id="ProtNLM"/>
    </source>
</evidence>
<feature type="compositionally biased region" description="Low complexity" evidence="1">
    <location>
        <begin position="1017"/>
        <end position="1041"/>
    </location>
</feature>
<dbReference type="AlphaFoldDB" id="A0A7W4UH26"/>
<feature type="region of interest" description="Disordered" evidence="1">
    <location>
        <begin position="383"/>
        <end position="480"/>
    </location>
</feature>
<evidence type="ECO:0000256" key="1">
    <source>
        <dbReference type="SAM" id="MobiDB-lite"/>
    </source>
</evidence>
<reference evidence="2 3" key="2">
    <citation type="submission" date="2020-08" db="EMBL/GenBank/DDBJ databases">
        <authorList>
            <person name="Partida-Martinez L."/>
            <person name="Huntemann M."/>
            <person name="Clum A."/>
            <person name="Wang J."/>
            <person name="Palaniappan K."/>
            <person name="Ritter S."/>
            <person name="Chen I.-M."/>
            <person name="Stamatis D."/>
            <person name="Reddy T."/>
            <person name="O'Malley R."/>
            <person name="Daum C."/>
            <person name="Shapiro N."/>
            <person name="Ivanova N."/>
            <person name="Kyrpides N."/>
            <person name="Woyke T."/>
        </authorList>
    </citation>
    <scope>NUCLEOTIDE SEQUENCE [LARGE SCALE GENOMIC DNA]</scope>
    <source>
        <strain evidence="2 3">RAS26</strain>
    </source>
</reference>
<feature type="compositionally biased region" description="Low complexity" evidence="1">
    <location>
        <begin position="971"/>
        <end position="995"/>
    </location>
</feature>
<accession>A0A7W4UH26</accession>
<organism evidence="2 3">
    <name type="scientific">Cellulomonas cellasea</name>
    <dbReference type="NCBI Taxonomy" id="43670"/>
    <lineage>
        <taxon>Bacteria</taxon>
        <taxon>Bacillati</taxon>
        <taxon>Actinomycetota</taxon>
        <taxon>Actinomycetes</taxon>
        <taxon>Micrococcales</taxon>
        <taxon>Cellulomonadaceae</taxon>
        <taxon>Cellulomonas</taxon>
    </lineage>
</organism>
<feature type="compositionally biased region" description="Low complexity" evidence="1">
    <location>
        <begin position="629"/>
        <end position="642"/>
    </location>
</feature>
<reference evidence="2 3" key="1">
    <citation type="submission" date="2020-08" db="EMBL/GenBank/DDBJ databases">
        <title>The Agave Microbiome: Exploring the role of microbial communities in plant adaptations to desert environments.</title>
        <authorList>
            <person name="Partida-Martinez L.P."/>
        </authorList>
    </citation>
    <scope>NUCLEOTIDE SEQUENCE [LARGE SCALE GENOMIC DNA]</scope>
    <source>
        <strain evidence="2 3">RAS26</strain>
    </source>
</reference>
<feature type="compositionally biased region" description="Low complexity" evidence="1">
    <location>
        <begin position="395"/>
        <end position="407"/>
    </location>
</feature>
<dbReference type="Proteomes" id="UP000518206">
    <property type="component" value="Unassembled WGS sequence"/>
</dbReference>
<feature type="region of interest" description="Disordered" evidence="1">
    <location>
        <begin position="1"/>
        <end position="53"/>
    </location>
</feature>
<feature type="compositionally biased region" description="Low complexity" evidence="1">
    <location>
        <begin position="692"/>
        <end position="706"/>
    </location>
</feature>
<feature type="region of interest" description="Disordered" evidence="1">
    <location>
        <begin position="493"/>
        <end position="602"/>
    </location>
</feature>
<dbReference type="RefSeq" id="WP_183296836.1">
    <property type="nucleotide sequence ID" value="NZ_JACHVX010000004.1"/>
</dbReference>
<feature type="compositionally biased region" description="Basic and acidic residues" evidence="1">
    <location>
        <begin position="14"/>
        <end position="27"/>
    </location>
</feature>
<feature type="region of interest" description="Disordered" evidence="1">
    <location>
        <begin position="847"/>
        <end position="938"/>
    </location>
</feature>
<dbReference type="EMBL" id="JACHVX010000004">
    <property type="protein sequence ID" value="MBB2924043.1"/>
    <property type="molecule type" value="Genomic_DNA"/>
</dbReference>
<feature type="compositionally biased region" description="Basic and acidic residues" evidence="1">
    <location>
        <begin position="1085"/>
        <end position="1103"/>
    </location>
</feature>
<comment type="caution">
    <text evidence="2">The sequence shown here is derived from an EMBL/GenBank/DDBJ whole genome shotgun (WGS) entry which is preliminary data.</text>
</comment>
<feature type="region of interest" description="Disordered" evidence="1">
    <location>
        <begin position="624"/>
        <end position="801"/>
    </location>
</feature>
<feature type="compositionally biased region" description="Gly residues" evidence="1">
    <location>
        <begin position="571"/>
        <end position="587"/>
    </location>
</feature>
<feature type="compositionally biased region" description="Low complexity" evidence="1">
    <location>
        <begin position="893"/>
        <end position="915"/>
    </location>
</feature>
<feature type="compositionally biased region" description="Low complexity" evidence="1">
    <location>
        <begin position="667"/>
        <end position="679"/>
    </location>
</feature>
<evidence type="ECO:0000313" key="3">
    <source>
        <dbReference type="Proteomes" id="UP000518206"/>
    </source>
</evidence>
<feature type="compositionally biased region" description="Pro residues" evidence="1">
    <location>
        <begin position="126"/>
        <end position="136"/>
    </location>
</feature>
<proteinExistence type="predicted"/>
<feature type="compositionally biased region" description="Low complexity" evidence="1">
    <location>
        <begin position="226"/>
        <end position="239"/>
    </location>
</feature>
<name>A0A7W4UH26_9CELL</name>
<sequence length="1103" mass="104443">MRWPWQRDAPAGSDDVRGHAGSDRGDGGHGAGADGADARAGGARAAGADVQRATEAAPSAAGWAFVPPLQRSFAAMPLVSGVDTARHGLAAWGDPTSLRPMSHLVSTDVAAGVVDGDGRGLGATAPPHPHSPPSAEPPTLRTTDLLAPSPSGGTAAPHVQRSAVPSALHPARPPAPLVSAGSLDLPLLRVATLPDPPAAVRERDDRSVDDAGSRAAAPRVGDDDGPAPSAADPGGPTDASAVPSDDGVPVLGATEVGTPALGASVLGSPALGAPGADADRGPDTTAGASAAEIARAAAAAGSTSVPLTLSGGPPAAAVQRASAAAESSAVEGAAAEGAAAEGGAVRGGAGAVAAPTASGAMSAPGASSPIQREGFSTQRAALGTGPDAAAVQRDAGSSTSAGNASAALPRASVPRRLGLGAPLTGPVPSRDFSDLPTRTTGPAAALQRAHGHDTTPGAAGHVGSTPSGAGLVPGPGSAGAALPLVAPELLAESGAVGRGSGDVDRGSADTGASVDGPAPIDVMRSAESGAPVGSGPPGNCSGSDSAAGGASHDGDGGAGVAEGGASDAGAFRGGTAGGDLGDDGPVGHGPVTAAADLGVGPHAHAGAADTVVAPGPVVARAVELPLAPGSSDDGASADGASGEPLSALPSLGRPGRPDVVAPEPTRPGAGRTPSGTAGSSSGGAGGPHALPVVSRSATTVASSPDGSAGGGSPATASAMPALDASSPGGMPASERTVSPDAAASPPDPVLLALPDLGTTPTSDSGPTVSRTPDGANEPGLILRSTDGAAGSGPVVSRWADATTAPDAVLSRAIGRTAGPGPVLSRTTAGAASPAAGMPLTATVVSRSAAGTGTGNPPSVTSPSTRPMSPPAASTSLLTAASPLPGADSPLTVARSTAPTSGTAPASALALAIPTAQRTSDGGPGGSAPRTAPLVGVLPAGPSTAPLGAAALQRTAAARPAGDVAASSGTRSGPESSTTPLPLPTTAGSTAATTSPDAPPVDLPLDVRHSPDVQRTTAVPQPAAVPQALDVPDVQRAAEAPAEPAPPPATPAAAPGAASPTTPEATSPEQLDALVRRLVGPLTRQLRADLLLDRERRGRRTDAR</sequence>
<feature type="compositionally biased region" description="Polar residues" evidence="1">
    <location>
        <begin position="847"/>
        <end position="866"/>
    </location>
</feature>
<feature type="compositionally biased region" description="Low complexity" evidence="1">
    <location>
        <begin position="1050"/>
        <end position="1068"/>
    </location>
</feature>
<feature type="compositionally biased region" description="Low complexity" evidence="1">
    <location>
        <begin position="870"/>
        <end position="884"/>
    </location>
</feature>
<feature type="region of interest" description="Disordered" evidence="1">
    <location>
        <begin position="814"/>
        <end position="834"/>
    </location>
</feature>
<feature type="compositionally biased region" description="Low complexity" evidence="1">
    <location>
        <begin position="541"/>
        <end position="550"/>
    </location>
</feature>
<feature type="region of interest" description="Disordered" evidence="1">
    <location>
        <begin position="115"/>
        <end position="170"/>
    </location>
</feature>
<evidence type="ECO:0000313" key="2">
    <source>
        <dbReference type="EMBL" id="MBB2924043.1"/>
    </source>
</evidence>
<protein>
    <recommendedName>
        <fullName evidence="4">Syndecan 1</fullName>
    </recommendedName>
</protein>
<feature type="region of interest" description="Disordered" evidence="1">
    <location>
        <begin position="959"/>
        <end position="1103"/>
    </location>
</feature>
<feature type="compositionally biased region" description="Low complexity" evidence="1">
    <location>
        <begin position="34"/>
        <end position="49"/>
    </location>
</feature>
<feature type="compositionally biased region" description="Polar residues" evidence="1">
    <location>
        <begin position="758"/>
        <end position="770"/>
    </location>
</feature>
<gene>
    <name evidence="2" type="ORF">FHR80_002971</name>
</gene>
<feature type="compositionally biased region" description="Low complexity" evidence="1">
    <location>
        <begin position="738"/>
        <end position="756"/>
    </location>
</feature>
<feature type="region of interest" description="Disordered" evidence="1">
    <location>
        <begin position="196"/>
        <end position="254"/>
    </location>
</feature>
<feature type="compositionally biased region" description="Basic and acidic residues" evidence="1">
    <location>
        <begin position="200"/>
        <end position="212"/>
    </location>
</feature>